<evidence type="ECO:0000256" key="2">
    <source>
        <dbReference type="ARBA" id="ARBA00012528"/>
    </source>
</evidence>
<protein>
    <recommendedName>
        <fullName evidence="2">diguanylate cyclase</fullName>
        <ecNumber evidence="2">2.7.7.65</ecNumber>
    </recommendedName>
</protein>
<evidence type="ECO:0000256" key="3">
    <source>
        <dbReference type="ARBA" id="ARBA00034247"/>
    </source>
</evidence>
<evidence type="ECO:0000256" key="4">
    <source>
        <dbReference type="SAM" id="Phobius"/>
    </source>
</evidence>
<organism evidence="6 7">
    <name type="scientific">Sulfuricaulis limicola</name>
    <dbReference type="NCBI Taxonomy" id="1620215"/>
    <lineage>
        <taxon>Bacteria</taxon>
        <taxon>Pseudomonadati</taxon>
        <taxon>Pseudomonadota</taxon>
        <taxon>Gammaproteobacteria</taxon>
        <taxon>Acidiferrobacterales</taxon>
        <taxon>Acidiferrobacteraceae</taxon>
        <taxon>Sulfuricaulis</taxon>
    </lineage>
</organism>
<dbReference type="Proteomes" id="UP000243180">
    <property type="component" value="Chromosome"/>
</dbReference>
<dbReference type="CDD" id="cd18773">
    <property type="entry name" value="PDC1_HK_sensor"/>
    <property type="match status" value="1"/>
</dbReference>
<evidence type="ECO:0000256" key="1">
    <source>
        <dbReference type="ARBA" id="ARBA00001946"/>
    </source>
</evidence>
<dbReference type="InterPro" id="IPR050469">
    <property type="entry name" value="Diguanylate_Cyclase"/>
</dbReference>
<dbReference type="NCBIfam" id="TIGR00254">
    <property type="entry name" value="GGDEF"/>
    <property type="match status" value="1"/>
</dbReference>
<gene>
    <name evidence="6" type="ORF">SCL_0955</name>
</gene>
<dbReference type="AlphaFoldDB" id="A0A1B4XEP4"/>
<dbReference type="PROSITE" id="PS50887">
    <property type="entry name" value="GGDEF"/>
    <property type="match status" value="1"/>
</dbReference>
<dbReference type="KEGG" id="slim:SCL_0955"/>
<feature type="transmembrane region" description="Helical" evidence="4">
    <location>
        <begin position="231"/>
        <end position="253"/>
    </location>
</feature>
<dbReference type="EC" id="2.7.7.65" evidence="2"/>
<dbReference type="PANTHER" id="PTHR45138">
    <property type="entry name" value="REGULATORY COMPONENTS OF SENSORY TRANSDUCTION SYSTEM"/>
    <property type="match status" value="1"/>
</dbReference>
<keyword evidence="4" id="KW-0812">Transmembrane</keyword>
<feature type="domain" description="GGDEF" evidence="5">
    <location>
        <begin position="336"/>
        <end position="472"/>
    </location>
</feature>
<keyword evidence="4" id="KW-1133">Transmembrane helix</keyword>
<dbReference type="Gene3D" id="3.30.70.270">
    <property type="match status" value="1"/>
</dbReference>
<dbReference type="InParanoid" id="A0A1B4XEP4"/>
<dbReference type="SMART" id="SM00267">
    <property type="entry name" value="GGDEF"/>
    <property type="match status" value="1"/>
</dbReference>
<dbReference type="GO" id="GO:0043709">
    <property type="term" value="P:cell adhesion involved in single-species biofilm formation"/>
    <property type="evidence" value="ECO:0007669"/>
    <property type="project" value="TreeGrafter"/>
</dbReference>
<keyword evidence="4" id="KW-0472">Membrane</keyword>
<evidence type="ECO:0000313" key="6">
    <source>
        <dbReference type="EMBL" id="BAV33271.1"/>
    </source>
</evidence>
<accession>A0A1B4XEP4</accession>
<keyword evidence="7" id="KW-1185">Reference proteome</keyword>
<dbReference type="FunFam" id="3.30.70.270:FF:000001">
    <property type="entry name" value="Diguanylate cyclase domain protein"/>
    <property type="match status" value="1"/>
</dbReference>
<dbReference type="InterPro" id="IPR029787">
    <property type="entry name" value="Nucleotide_cyclase"/>
</dbReference>
<dbReference type="GO" id="GO:0005886">
    <property type="term" value="C:plasma membrane"/>
    <property type="evidence" value="ECO:0007669"/>
    <property type="project" value="TreeGrafter"/>
</dbReference>
<dbReference type="SUPFAM" id="SSF55073">
    <property type="entry name" value="Nucleotide cyclase"/>
    <property type="match status" value="1"/>
</dbReference>
<dbReference type="InterPro" id="IPR043128">
    <property type="entry name" value="Rev_trsase/Diguanyl_cyclase"/>
</dbReference>
<evidence type="ECO:0000259" key="5">
    <source>
        <dbReference type="PROSITE" id="PS50887"/>
    </source>
</evidence>
<proteinExistence type="predicted"/>
<dbReference type="PANTHER" id="PTHR45138:SF9">
    <property type="entry name" value="DIGUANYLATE CYCLASE DGCM-RELATED"/>
    <property type="match status" value="1"/>
</dbReference>
<name>A0A1B4XEP4_9GAMM</name>
<dbReference type="GO" id="GO:1902201">
    <property type="term" value="P:negative regulation of bacterial-type flagellum-dependent cell motility"/>
    <property type="evidence" value="ECO:0007669"/>
    <property type="project" value="TreeGrafter"/>
</dbReference>
<dbReference type="Pfam" id="PF00990">
    <property type="entry name" value="GGDEF"/>
    <property type="match status" value="1"/>
</dbReference>
<dbReference type="CDD" id="cd01949">
    <property type="entry name" value="GGDEF"/>
    <property type="match status" value="1"/>
</dbReference>
<dbReference type="EMBL" id="AP014879">
    <property type="protein sequence ID" value="BAV33271.1"/>
    <property type="molecule type" value="Genomic_DNA"/>
</dbReference>
<comment type="catalytic activity">
    <reaction evidence="3">
        <text>2 GTP = 3',3'-c-di-GMP + 2 diphosphate</text>
        <dbReference type="Rhea" id="RHEA:24898"/>
        <dbReference type="ChEBI" id="CHEBI:33019"/>
        <dbReference type="ChEBI" id="CHEBI:37565"/>
        <dbReference type="ChEBI" id="CHEBI:58805"/>
        <dbReference type="EC" id="2.7.7.65"/>
    </reaction>
</comment>
<sequence length="489" mass="54252">MVLSLGVNLWVIHQHIHQIDTDQGERALNQHAQNISQQLQFYRSVLKQLARRGEAQDILIMHDIATAQEWAERQQRYLPHNIGLALVDPDGKVLGTPVELRLGPSCVADLRKKSSRQSLAEPLVHRDNPQLAHFDLTEPVTDSLGEALGTLFVSFSLDTLQAVLTQSVLPHEVLILRDESGATIAKAGNAPDGHEILHHEAKVPESTWRLELIRAETNTVPVYLALGGTNLATSVLIVTAFMTVTILMVRLFLAEFSRIKTLLDQIHAGESITMTDSPLKETEQVLPVIQAIAQDIQEKQTKLVALSLTDELTQLPNRRRFNMEVERACNLSQRGVQVGLLLIDIDRFKRINDSAGHAVGDRVLQLLAACLRHNTRKSDFSARLGGDEFAVVVTNMQKNHLPAWAQRMCADFQAALKDDPLTSGDSVCTLSIGAAFAECAITRNPTELFRRADQALYSAKEGGRNRLEIDQVNLNVPPTEQVPVNKNLR</sequence>
<reference evidence="6 7" key="1">
    <citation type="submission" date="2015-05" db="EMBL/GenBank/DDBJ databases">
        <title>Complete genome sequence of a sulfur-oxidizing gammaproteobacterium strain HA5.</title>
        <authorList>
            <person name="Miura A."/>
            <person name="Kojima H."/>
            <person name="Fukui M."/>
        </authorList>
    </citation>
    <scope>NUCLEOTIDE SEQUENCE [LARGE SCALE GENOMIC DNA]</scope>
    <source>
        <strain evidence="6 7">HA5</strain>
    </source>
</reference>
<evidence type="ECO:0000313" key="7">
    <source>
        <dbReference type="Proteomes" id="UP000243180"/>
    </source>
</evidence>
<comment type="cofactor">
    <cofactor evidence="1">
        <name>Mg(2+)</name>
        <dbReference type="ChEBI" id="CHEBI:18420"/>
    </cofactor>
</comment>
<dbReference type="InterPro" id="IPR000160">
    <property type="entry name" value="GGDEF_dom"/>
</dbReference>
<dbReference type="GO" id="GO:0052621">
    <property type="term" value="F:diguanylate cyclase activity"/>
    <property type="evidence" value="ECO:0007669"/>
    <property type="project" value="UniProtKB-EC"/>
</dbReference>